<dbReference type="PROSITE" id="PS51257">
    <property type="entry name" value="PROKAR_LIPOPROTEIN"/>
    <property type="match status" value="1"/>
</dbReference>
<proteinExistence type="predicted"/>
<keyword evidence="4" id="KW-1185">Reference proteome</keyword>
<evidence type="ECO:0008006" key="5">
    <source>
        <dbReference type="Google" id="ProtNLM"/>
    </source>
</evidence>
<reference evidence="3 4" key="1">
    <citation type="submission" date="2018-10" db="EMBL/GenBank/DDBJ databases">
        <title>Isolation, diversity and antibacterial activity of antinobacteria from the wheat rhizosphere soil.</title>
        <authorList>
            <person name="Sun T."/>
        </authorList>
    </citation>
    <scope>NUCLEOTIDE SEQUENCE [LARGE SCALE GENOMIC DNA]</scope>
    <source>
        <strain evidence="3 4">SJ-23</strain>
    </source>
</reference>
<dbReference type="EMBL" id="RHHB01000019">
    <property type="protein sequence ID" value="RNB48554.1"/>
    <property type="molecule type" value="Genomic_DNA"/>
</dbReference>
<feature type="compositionally biased region" description="Low complexity" evidence="1">
    <location>
        <begin position="28"/>
        <end position="37"/>
    </location>
</feature>
<evidence type="ECO:0000256" key="2">
    <source>
        <dbReference type="SAM" id="SignalP"/>
    </source>
</evidence>
<feature type="region of interest" description="Disordered" evidence="1">
    <location>
        <begin position="28"/>
        <end position="55"/>
    </location>
</feature>
<protein>
    <recommendedName>
        <fullName evidence="5">DUF3558 domain-containing protein</fullName>
    </recommendedName>
</protein>
<sequence>MTRRLGVGALTAGLVLCSLAACAAPAPSSTPGAAPPAQTVLPTPSPDATRPADATGTSCERFVPIELLEAAAGGQLVPGAVQWSEFEDARVRAFYEFAGGFWCVWSDAATGAVRATASMVPAGGAAELQISRDLADAGDSDALSEPTALAAGCLYDYCLVRGSVDGDYAYVSVHGLPWHGDGAPPPTEMLAIQDVVADRLAALEPTAIPPLSARWQDGPRTCDELLPADEFAGALGVPAVEYRPGYSYEEATGWDIALLTAGGFTCRFSSREDSGAMGSITVLPDAASALDDATAVAEASGWAVDEATGVAARCGTNGGSTPNCSAQVAAGGAWLWISATGYRGEDVLAQRLDDAVAALAGALERS</sequence>
<dbReference type="AlphaFoldDB" id="A0A3M8ABQ3"/>
<dbReference type="Proteomes" id="UP000275048">
    <property type="component" value="Unassembled WGS sequence"/>
</dbReference>
<feature type="chain" id="PRO_5018015402" description="DUF3558 domain-containing protein" evidence="2">
    <location>
        <begin position="24"/>
        <end position="366"/>
    </location>
</feature>
<evidence type="ECO:0000256" key="1">
    <source>
        <dbReference type="SAM" id="MobiDB-lite"/>
    </source>
</evidence>
<gene>
    <name evidence="3" type="ORF">EDM22_10815</name>
</gene>
<organism evidence="3 4">
    <name type="scientific">Agromyces tardus</name>
    <dbReference type="NCBI Taxonomy" id="2583849"/>
    <lineage>
        <taxon>Bacteria</taxon>
        <taxon>Bacillati</taxon>
        <taxon>Actinomycetota</taxon>
        <taxon>Actinomycetes</taxon>
        <taxon>Micrococcales</taxon>
        <taxon>Microbacteriaceae</taxon>
        <taxon>Agromyces</taxon>
    </lineage>
</organism>
<feature type="signal peptide" evidence="2">
    <location>
        <begin position="1"/>
        <end position="23"/>
    </location>
</feature>
<comment type="caution">
    <text evidence="3">The sequence shown here is derived from an EMBL/GenBank/DDBJ whole genome shotgun (WGS) entry which is preliminary data.</text>
</comment>
<dbReference type="RefSeq" id="WP_122937062.1">
    <property type="nucleotide sequence ID" value="NZ_JBHSNT010000046.1"/>
</dbReference>
<accession>A0A3M8ABQ3</accession>
<evidence type="ECO:0000313" key="3">
    <source>
        <dbReference type="EMBL" id="RNB48554.1"/>
    </source>
</evidence>
<dbReference type="OrthoDB" id="5001633at2"/>
<keyword evidence="2" id="KW-0732">Signal</keyword>
<evidence type="ECO:0000313" key="4">
    <source>
        <dbReference type="Proteomes" id="UP000275048"/>
    </source>
</evidence>
<name>A0A3M8ABQ3_9MICO</name>